<accession>A0ABM9Y6N1</accession>
<evidence type="ECO:0000256" key="1">
    <source>
        <dbReference type="SAM" id="Phobius"/>
    </source>
</evidence>
<feature type="transmembrane region" description="Helical" evidence="1">
    <location>
        <begin position="12"/>
        <end position="40"/>
    </location>
</feature>
<feature type="transmembrane region" description="Helical" evidence="1">
    <location>
        <begin position="46"/>
        <end position="67"/>
    </location>
</feature>
<keyword evidence="1" id="KW-1133">Transmembrane helix</keyword>
<organism evidence="2 3">
    <name type="scientific">Yersinia mollaretii (strain ATCC 43969 / DSM 18520 / CIP 103324 / CNY 7263 / WAIP 204)</name>
    <dbReference type="NCBI Taxonomy" id="349967"/>
    <lineage>
        <taxon>Bacteria</taxon>
        <taxon>Pseudomonadati</taxon>
        <taxon>Pseudomonadota</taxon>
        <taxon>Gammaproteobacteria</taxon>
        <taxon>Enterobacterales</taxon>
        <taxon>Yersiniaceae</taxon>
        <taxon>Yersinia</taxon>
    </lineage>
</organism>
<keyword evidence="3" id="KW-1185">Reference proteome</keyword>
<proteinExistence type="predicted"/>
<evidence type="ECO:0000313" key="2">
    <source>
        <dbReference type="EMBL" id="EEQ09490.1"/>
    </source>
</evidence>
<keyword evidence="1" id="KW-0472">Membrane</keyword>
<reference evidence="2" key="1">
    <citation type="submission" date="2008-12" db="EMBL/GenBank/DDBJ databases">
        <title>Annotation of the Yersinia mollaretii ATCC 43969 genome.</title>
        <authorList>
            <person name="Read T.D."/>
            <person name="Akmal A."/>
            <person name="Bishop-Lilly K."/>
            <person name="Chen P.E."/>
            <person name="Cook C."/>
            <person name="Kiley M.P."/>
            <person name="Lentz S."/>
            <person name="Mateczun A."/>
            <person name="Nagarajan N."/>
            <person name="Nolan N."/>
            <person name="Osborne B.I."/>
            <person name="Pop M."/>
            <person name="Sozhamannan S."/>
            <person name="Stewart A.C."/>
            <person name="Sulakvelidze A."/>
            <person name="Thomason B."/>
            <person name="Willner K."/>
            <person name="Zwick M.E."/>
        </authorList>
    </citation>
    <scope>NUCLEOTIDE SEQUENCE [LARGE SCALE GENOMIC DNA]</scope>
    <source>
        <strain evidence="2">ATCC 43969</strain>
    </source>
</reference>
<protein>
    <recommendedName>
        <fullName evidence="4">Envelope stress response protein PspG</fullName>
    </recommendedName>
</protein>
<dbReference type="EMBL" id="AALD02000037">
    <property type="protein sequence ID" value="EEQ09490.1"/>
    <property type="molecule type" value="Genomic_DNA"/>
</dbReference>
<dbReference type="Pfam" id="PF09583">
    <property type="entry name" value="Phageshock_PspG"/>
    <property type="match status" value="1"/>
</dbReference>
<name>A0ABM9Y6N1_YERMW</name>
<evidence type="ECO:0000313" key="3">
    <source>
        <dbReference type="Proteomes" id="UP000003027"/>
    </source>
</evidence>
<gene>
    <name evidence="2" type="ORF">ymoll0001_36210</name>
</gene>
<sequence>MSEELAMFEILFVIGFFIMLMVTGISLLGIFAALLAAAAFMMVGGLFVMMIKLLPWLILAIVAVWLWRSMQKPAVRRY</sequence>
<dbReference type="InterPro" id="IPR014318">
    <property type="entry name" value="Phageshock_PspG"/>
</dbReference>
<comment type="caution">
    <text evidence="2">The sequence shown here is derived from an EMBL/GenBank/DDBJ whole genome shotgun (WGS) entry which is preliminary data.</text>
</comment>
<evidence type="ECO:0008006" key="4">
    <source>
        <dbReference type="Google" id="ProtNLM"/>
    </source>
</evidence>
<dbReference type="Proteomes" id="UP000003027">
    <property type="component" value="Unassembled WGS sequence"/>
</dbReference>
<keyword evidence="1" id="KW-0812">Transmembrane</keyword>
<dbReference type="NCBIfam" id="TIGR02975">
    <property type="entry name" value="phageshock_pspG"/>
    <property type="match status" value="1"/>
</dbReference>